<organism evidence="3 4">
    <name type="scientific">Trichoplax adhaerens</name>
    <name type="common">Trichoplax reptans</name>
    <dbReference type="NCBI Taxonomy" id="10228"/>
    <lineage>
        <taxon>Eukaryota</taxon>
        <taxon>Metazoa</taxon>
        <taxon>Placozoa</taxon>
        <taxon>Uniplacotomia</taxon>
        <taxon>Trichoplacea</taxon>
        <taxon>Trichoplacidae</taxon>
        <taxon>Trichoplax</taxon>
    </lineage>
</organism>
<feature type="region of interest" description="Disordered" evidence="1">
    <location>
        <begin position="359"/>
        <end position="395"/>
    </location>
</feature>
<name>B3RQA3_TRIAD</name>
<accession>B3RQA3</accession>
<dbReference type="InParanoid" id="B3RQA3"/>
<dbReference type="GO" id="GO:0005667">
    <property type="term" value="C:transcription regulator complex"/>
    <property type="evidence" value="ECO:0000318"/>
    <property type="project" value="GO_Central"/>
</dbReference>
<dbReference type="GO" id="GO:0003712">
    <property type="term" value="F:transcription coregulator activity"/>
    <property type="evidence" value="ECO:0000318"/>
    <property type="project" value="GO_Central"/>
</dbReference>
<dbReference type="GO" id="GO:0006355">
    <property type="term" value="P:regulation of DNA-templated transcription"/>
    <property type="evidence" value="ECO:0000318"/>
    <property type="project" value="GO_Central"/>
</dbReference>
<sequence>MDLIGEIKIKQEKIDDYELDNRQPLSYNSNNLLTEVVQISDDESDIINLTAMGRQTNAEIVDNILTNEANTALTDAYTDHSALKQDEGIQDICLNEPTNLSIPSPNGDINHSGQPSTTDDPQQLNANIHRPDRNGAVNEQSAIAEKRKHSNSNAQENEQPAKKVMGVYGEKIKISQISHAQPIDTSPNHQHEDINTIAIKLPENNQMTQEQISNCVSEHINKIKMKLHHDFQEMYKIKVEELKNETDAIEQQCITFRDLFLKFVDIHCKEKSDQLYQSIRKLSDEAGLAKKYVPENRKCNVGIQVALPRVSTQNNVVIPMDSAAVSNSNERVRTNTMNSQSKGESIKVSLASQTANLRTTQPGPIKPIFTSTKTHSNSNLTNGVNNSVRSQVDPKSVRYQPLSSLRINDLRPSDPRISSSDDRSFFFPFPENICKQKLVEIYTPELKSIKSQDLIKLMWTLPKCSNNYDAVIGYDIYFIEDYSVMQSSKTRWKFVDTVEPLPLPMVCNLTPASASTCYFTLRSKLKNNCYSRFSNICKVFYLMTAF</sequence>
<dbReference type="KEGG" id="tad:TRIADDRAFT_53832"/>
<evidence type="ECO:0000313" key="3">
    <source>
        <dbReference type="EMBL" id="EDV27791.1"/>
    </source>
</evidence>
<evidence type="ECO:0000256" key="1">
    <source>
        <dbReference type="SAM" id="MobiDB-lite"/>
    </source>
</evidence>
<dbReference type="GeneID" id="6750840"/>
<dbReference type="RefSeq" id="XP_002109625.1">
    <property type="nucleotide sequence ID" value="XM_002109589.1"/>
</dbReference>
<dbReference type="CTD" id="6750840"/>
<keyword evidence="4" id="KW-1185">Reference proteome</keyword>
<proteinExistence type="predicted"/>
<dbReference type="Proteomes" id="UP000009022">
    <property type="component" value="Unassembled WGS sequence"/>
</dbReference>
<dbReference type="EMBL" id="DS985242">
    <property type="protein sequence ID" value="EDV27791.1"/>
    <property type="molecule type" value="Genomic_DNA"/>
</dbReference>
<feature type="region of interest" description="Disordered" evidence="1">
    <location>
        <begin position="96"/>
        <end position="161"/>
    </location>
</feature>
<dbReference type="InterPro" id="IPR026085">
    <property type="entry name" value="ATF7-int"/>
</dbReference>
<evidence type="ECO:0000259" key="2">
    <source>
        <dbReference type="Pfam" id="PF16794"/>
    </source>
</evidence>
<dbReference type="HOGENOM" id="CLU_499074_0_0_1"/>
<evidence type="ECO:0000313" key="4">
    <source>
        <dbReference type="Proteomes" id="UP000009022"/>
    </source>
</evidence>
<feature type="compositionally biased region" description="Polar residues" evidence="1">
    <location>
        <begin position="369"/>
        <end position="390"/>
    </location>
</feature>
<dbReference type="STRING" id="10228.B3RQA3"/>
<dbReference type="PANTHER" id="PTHR23210">
    <property type="entry name" value="ACTIVATING TRANSCRIPTION FACTOR 7 INTERACTING PROTEIN"/>
    <property type="match status" value="1"/>
</dbReference>
<gene>
    <name evidence="3" type="ORF">TRIADDRAFT_53832</name>
</gene>
<reference evidence="3 4" key="1">
    <citation type="journal article" date="2008" name="Nature">
        <title>The Trichoplax genome and the nature of placozoans.</title>
        <authorList>
            <person name="Srivastava M."/>
            <person name="Begovic E."/>
            <person name="Chapman J."/>
            <person name="Putnam N.H."/>
            <person name="Hellsten U."/>
            <person name="Kawashima T."/>
            <person name="Kuo A."/>
            <person name="Mitros T."/>
            <person name="Salamov A."/>
            <person name="Carpenter M.L."/>
            <person name="Signorovitch A.Y."/>
            <person name="Moreno M.A."/>
            <person name="Kamm K."/>
            <person name="Grimwood J."/>
            <person name="Schmutz J."/>
            <person name="Shapiro H."/>
            <person name="Grigoriev I.V."/>
            <person name="Buss L.W."/>
            <person name="Schierwater B."/>
            <person name="Dellaporta S.L."/>
            <person name="Rokhsar D.S."/>
        </authorList>
    </citation>
    <scope>NUCLEOTIDE SEQUENCE [LARGE SCALE GENOMIC DNA]</scope>
    <source>
        <strain evidence="3 4">Grell-BS-1999</strain>
    </source>
</reference>
<dbReference type="PANTHER" id="PTHR23210:SF26">
    <property type="entry name" value="ACTIVATING TRANSCRIPTION FACTOR 7-INTERACTING PROTEIN 1"/>
    <property type="match status" value="1"/>
</dbReference>
<dbReference type="Pfam" id="PF16794">
    <property type="entry name" value="fn3_4"/>
    <property type="match status" value="1"/>
</dbReference>
<feature type="compositionally biased region" description="Polar residues" evidence="1">
    <location>
        <begin position="96"/>
        <end position="126"/>
    </location>
</feature>
<dbReference type="PhylomeDB" id="B3RQA3"/>
<protein>
    <recommendedName>
        <fullName evidence="2">Activating transcription factor 7-interacting protein Fn3 domain-containing protein</fullName>
    </recommendedName>
</protein>
<dbReference type="InterPro" id="IPR056565">
    <property type="entry name" value="Fn3_ATF7IP"/>
</dbReference>
<dbReference type="GO" id="GO:0005634">
    <property type="term" value="C:nucleus"/>
    <property type="evidence" value="ECO:0000318"/>
    <property type="project" value="GO_Central"/>
</dbReference>
<dbReference type="AlphaFoldDB" id="B3RQA3"/>
<feature type="domain" description="Activating transcription factor 7-interacting protein Fn3" evidence="2">
    <location>
        <begin position="446"/>
        <end position="537"/>
    </location>
</feature>